<evidence type="ECO:0000256" key="5">
    <source>
        <dbReference type="ARBA" id="ARBA00022946"/>
    </source>
</evidence>
<dbReference type="InterPro" id="IPR029069">
    <property type="entry name" value="HotDog_dom_sf"/>
</dbReference>
<keyword evidence="11" id="KW-1185">Reference proteome</keyword>
<reference evidence="10 11" key="1">
    <citation type="submission" date="2021-06" db="EMBL/GenBank/DDBJ databases">
        <title>Description of novel taxa of the family Lachnospiraceae.</title>
        <authorList>
            <person name="Chaplin A.V."/>
            <person name="Sokolova S.R."/>
            <person name="Pikina A.P."/>
            <person name="Korzhanova M."/>
            <person name="Belova V."/>
            <person name="Korostin D."/>
            <person name="Efimov B.A."/>
        </authorList>
    </citation>
    <scope>NUCLEOTIDE SEQUENCE [LARGE SCALE GENOMIC DNA]</scope>
    <source>
        <strain evidence="10 11">ASD4241</strain>
    </source>
</reference>
<evidence type="ECO:0000256" key="7">
    <source>
        <dbReference type="ARBA" id="ARBA00023160"/>
    </source>
</evidence>
<feature type="domain" description="Acyl-ACP thioesterase N-terminal hotdog" evidence="8">
    <location>
        <begin position="3"/>
        <end position="122"/>
    </location>
</feature>
<dbReference type="Pfam" id="PF20791">
    <property type="entry name" value="Acyl-ACP_TE_C"/>
    <property type="match status" value="1"/>
</dbReference>
<dbReference type="Pfam" id="PF01643">
    <property type="entry name" value="Acyl-ACP_TE"/>
    <property type="match status" value="1"/>
</dbReference>
<evidence type="ECO:0000313" key="10">
    <source>
        <dbReference type="EMBL" id="MBU9726365.1"/>
    </source>
</evidence>
<dbReference type="InterPro" id="IPR049427">
    <property type="entry name" value="Acyl-ACP_TE_C"/>
</dbReference>
<evidence type="ECO:0000313" key="11">
    <source>
        <dbReference type="Proteomes" id="UP001314681"/>
    </source>
</evidence>
<dbReference type="Gene3D" id="3.10.129.10">
    <property type="entry name" value="Hotdog Thioesterase"/>
    <property type="match status" value="1"/>
</dbReference>
<evidence type="ECO:0000256" key="3">
    <source>
        <dbReference type="ARBA" id="ARBA00022801"/>
    </source>
</evidence>
<evidence type="ECO:0000256" key="6">
    <source>
        <dbReference type="ARBA" id="ARBA00023098"/>
    </source>
</evidence>
<gene>
    <name evidence="10" type="ORF">KTH90_10085</name>
</gene>
<dbReference type="EMBL" id="JAHQCX010000005">
    <property type="protein sequence ID" value="MBU9726365.1"/>
    <property type="molecule type" value="Genomic_DNA"/>
</dbReference>
<dbReference type="InterPro" id="IPR002864">
    <property type="entry name" value="Acyl-ACP_thioesterase_NHD"/>
</dbReference>
<sequence>MYQFESRVRYSEVGADGLLTLNGVLNYFQDCSTFHSEDVGLGVERLKEKNRAWLLSSWQVVVDRYPGLGEKIVVATWPYDFKLFYGYRNFALFGQDGERLAYANSIWAFIDTLTGHPTKIKEADVSAYGEDPKLEMDYAPRKVAVPKECVPAAEFPVRKYHIDTNQHVNNAQYIQMARECIPQIYPIHEMRAEYRRAAVLGDMIFPEVHRGDESDTVLLCDGQKSPYAVVQLMR</sequence>
<evidence type="ECO:0000259" key="9">
    <source>
        <dbReference type="Pfam" id="PF20791"/>
    </source>
</evidence>
<dbReference type="InterPro" id="IPR045023">
    <property type="entry name" value="FATA/B"/>
</dbReference>
<evidence type="ECO:0000256" key="1">
    <source>
        <dbReference type="ARBA" id="ARBA00006500"/>
    </source>
</evidence>
<dbReference type="RefSeq" id="WP_158351239.1">
    <property type="nucleotide sequence ID" value="NZ_JAHQCX010000005.1"/>
</dbReference>
<comment type="caution">
    <text evidence="10">The sequence shown here is derived from an EMBL/GenBank/DDBJ whole genome shotgun (WGS) entry which is preliminary data.</text>
</comment>
<protein>
    <submittedName>
        <fullName evidence="10">Acyl-[acyl-carrier-protein] thioesterase</fullName>
    </submittedName>
</protein>
<evidence type="ECO:0000256" key="2">
    <source>
        <dbReference type="ARBA" id="ARBA00022516"/>
    </source>
</evidence>
<accession>A0ABS6K764</accession>
<keyword evidence="2" id="KW-0444">Lipid biosynthesis</keyword>
<evidence type="ECO:0000256" key="4">
    <source>
        <dbReference type="ARBA" id="ARBA00022832"/>
    </source>
</evidence>
<dbReference type="PANTHER" id="PTHR31727:SF6">
    <property type="entry name" value="OLEOYL-ACYL CARRIER PROTEIN THIOESTERASE 1, CHLOROPLASTIC"/>
    <property type="match status" value="1"/>
</dbReference>
<name>A0ABS6K764_9FIRM</name>
<dbReference type="SUPFAM" id="SSF54637">
    <property type="entry name" value="Thioesterase/thiol ester dehydrase-isomerase"/>
    <property type="match status" value="2"/>
</dbReference>
<evidence type="ECO:0000259" key="8">
    <source>
        <dbReference type="Pfam" id="PF01643"/>
    </source>
</evidence>
<dbReference type="CDD" id="cd00586">
    <property type="entry name" value="4HBT"/>
    <property type="match status" value="1"/>
</dbReference>
<keyword evidence="3" id="KW-0378">Hydrolase</keyword>
<dbReference type="Proteomes" id="UP001314681">
    <property type="component" value="Unassembled WGS sequence"/>
</dbReference>
<comment type="similarity">
    <text evidence="1">Belongs to the acyl-ACP thioesterase family.</text>
</comment>
<proteinExistence type="inferred from homology"/>
<organism evidence="10 11">
    <name type="scientific">Diplocloster modestus</name>
    <dbReference type="NCBI Taxonomy" id="2850322"/>
    <lineage>
        <taxon>Bacteria</taxon>
        <taxon>Bacillati</taxon>
        <taxon>Bacillota</taxon>
        <taxon>Clostridia</taxon>
        <taxon>Lachnospirales</taxon>
        <taxon>Lachnospiraceae</taxon>
        <taxon>Diplocloster</taxon>
    </lineage>
</organism>
<keyword evidence="7" id="KW-0275">Fatty acid biosynthesis</keyword>
<dbReference type="PANTHER" id="PTHR31727">
    <property type="entry name" value="OLEOYL-ACYL CARRIER PROTEIN THIOESTERASE 1, CHLOROPLASTIC"/>
    <property type="match status" value="1"/>
</dbReference>
<feature type="domain" description="Acyl-ACP thioesterase-like C-terminal" evidence="9">
    <location>
        <begin position="153"/>
        <end position="204"/>
    </location>
</feature>
<keyword evidence="5" id="KW-0809">Transit peptide</keyword>
<keyword evidence="4" id="KW-0276">Fatty acid metabolism</keyword>
<keyword evidence="6" id="KW-0443">Lipid metabolism</keyword>